<protein>
    <submittedName>
        <fullName evidence="1">Uncharacterized protein</fullName>
    </submittedName>
</protein>
<comment type="caution">
    <text evidence="1">The sequence shown here is derived from an EMBL/GenBank/DDBJ whole genome shotgun (WGS) entry which is preliminary data.</text>
</comment>
<name>A0A420YB85_9PEZI</name>
<accession>A0A420YB85</accession>
<evidence type="ECO:0000313" key="2">
    <source>
        <dbReference type="Proteomes" id="UP000275385"/>
    </source>
</evidence>
<keyword evidence="2" id="KW-1185">Reference proteome</keyword>
<evidence type="ECO:0000313" key="1">
    <source>
        <dbReference type="EMBL" id="RKU45077.1"/>
    </source>
</evidence>
<reference evidence="1 2" key="1">
    <citation type="submission" date="2018-08" db="EMBL/GenBank/DDBJ databases">
        <title>Draft genome of the lignicolous fungus Coniochaeta pulveracea.</title>
        <authorList>
            <person name="Borstlap C.J."/>
            <person name="De Witt R.N."/>
            <person name="Botha A."/>
            <person name="Volschenk H."/>
        </authorList>
    </citation>
    <scope>NUCLEOTIDE SEQUENCE [LARGE SCALE GENOMIC DNA]</scope>
    <source>
        <strain evidence="1 2">CAB683</strain>
    </source>
</reference>
<dbReference type="AlphaFoldDB" id="A0A420YB85"/>
<organism evidence="1 2">
    <name type="scientific">Coniochaeta pulveracea</name>
    <dbReference type="NCBI Taxonomy" id="177199"/>
    <lineage>
        <taxon>Eukaryota</taxon>
        <taxon>Fungi</taxon>
        <taxon>Dikarya</taxon>
        <taxon>Ascomycota</taxon>
        <taxon>Pezizomycotina</taxon>
        <taxon>Sordariomycetes</taxon>
        <taxon>Sordariomycetidae</taxon>
        <taxon>Coniochaetales</taxon>
        <taxon>Coniochaetaceae</taxon>
        <taxon>Coniochaeta</taxon>
    </lineage>
</organism>
<dbReference type="Proteomes" id="UP000275385">
    <property type="component" value="Unassembled WGS sequence"/>
</dbReference>
<proteinExistence type="predicted"/>
<sequence>MSRTRHLTSRKPGSGGLNETFDSYSAAGVAERPKLDILGCLALLNNSGDPGVPWNILTTRPGTTSNGTPRSGTHTDDLKGHIDSMIKLRLIIPPVQDKDGLGYVNLDGVNPDVKEVLLERFVRNNMFQEIFQDCLWRLQVCITTFGIKNVHLVCSLFQAYNEYRFKWNDTSTALYCARMLRDVIEPVIQKKSGDGKGIKSVLGDLVGPLQDCLNELIELKFWAMNDENGRHEIKGFVDSLGEFKNMLKRL</sequence>
<dbReference type="EMBL" id="QVQW01000024">
    <property type="protein sequence ID" value="RKU45077.1"/>
    <property type="molecule type" value="Genomic_DNA"/>
</dbReference>
<gene>
    <name evidence="1" type="ORF">DL546_007536</name>
</gene>